<evidence type="ECO:0000313" key="5">
    <source>
        <dbReference type="Proteomes" id="UP000799438"/>
    </source>
</evidence>
<feature type="domain" description="DUF6594" evidence="3">
    <location>
        <begin position="85"/>
        <end position="350"/>
    </location>
</feature>
<evidence type="ECO:0000256" key="1">
    <source>
        <dbReference type="SAM" id="MobiDB-lite"/>
    </source>
</evidence>
<dbReference type="PANTHER" id="PTHR34502">
    <property type="entry name" value="DUF6594 DOMAIN-CONTAINING PROTEIN-RELATED"/>
    <property type="match status" value="1"/>
</dbReference>
<dbReference type="Pfam" id="PF20237">
    <property type="entry name" value="DUF6594"/>
    <property type="match status" value="1"/>
</dbReference>
<dbReference type="InterPro" id="IPR046529">
    <property type="entry name" value="DUF6594"/>
</dbReference>
<name>A0A6A6BAT7_9PEZI</name>
<accession>A0A6A6BAT7</accession>
<dbReference type="AlphaFoldDB" id="A0A6A6BAT7"/>
<dbReference type="EMBL" id="ML995489">
    <property type="protein sequence ID" value="KAF2140473.1"/>
    <property type="molecule type" value="Genomic_DNA"/>
</dbReference>
<gene>
    <name evidence="4" type="ORF">K452DRAFT_288561</name>
</gene>
<proteinExistence type="predicted"/>
<feature type="region of interest" description="Disordered" evidence="1">
    <location>
        <begin position="16"/>
        <end position="36"/>
    </location>
</feature>
<feature type="transmembrane region" description="Helical" evidence="2">
    <location>
        <begin position="338"/>
        <end position="356"/>
    </location>
</feature>
<protein>
    <recommendedName>
        <fullName evidence="3">DUF6594 domain-containing protein</fullName>
    </recommendedName>
</protein>
<evidence type="ECO:0000256" key="2">
    <source>
        <dbReference type="SAM" id="Phobius"/>
    </source>
</evidence>
<organism evidence="4 5">
    <name type="scientific">Aplosporella prunicola CBS 121167</name>
    <dbReference type="NCBI Taxonomy" id="1176127"/>
    <lineage>
        <taxon>Eukaryota</taxon>
        <taxon>Fungi</taxon>
        <taxon>Dikarya</taxon>
        <taxon>Ascomycota</taxon>
        <taxon>Pezizomycotina</taxon>
        <taxon>Dothideomycetes</taxon>
        <taxon>Dothideomycetes incertae sedis</taxon>
        <taxon>Botryosphaeriales</taxon>
        <taxon>Aplosporellaceae</taxon>
        <taxon>Aplosporella</taxon>
    </lineage>
</organism>
<dbReference type="OrthoDB" id="3533814at2759"/>
<dbReference type="Proteomes" id="UP000799438">
    <property type="component" value="Unassembled WGS sequence"/>
</dbReference>
<feature type="transmembrane region" description="Helical" evidence="2">
    <location>
        <begin position="275"/>
        <end position="296"/>
    </location>
</feature>
<keyword evidence="2" id="KW-1133">Transmembrane helix</keyword>
<feature type="transmembrane region" description="Helical" evidence="2">
    <location>
        <begin position="308"/>
        <end position="331"/>
    </location>
</feature>
<sequence length="366" mass="41678">MNADIERNAGFDDTNAVKSEECLQSTPAKRSTNDSKTPLIKRILTNTSELLNPKRVQFGVPDAFTGWRSNLPVNVRTLEDNPQGYPRLAAFLDSDDNFMIYRRFGYIQSRLLLDKQNELQTLERALERIDLAEAVTSKKISKGDTTGLFSGEPSERKKLMRLLEVKFTEYSALLNSAHQIMSLQRPSEKDYGSLRNYFDVEDPPLCESDEQWIECKEDMVTLHAGREHAWLDDAIEHFLKMFHCSFIEYIFCSEETRRKTKGSTVYYTRSRIDRLVLVIITMIILLLLVVPIYVLYHLTNDFPQEPRTTAIIIGVLLVFTLAFSAVLSLFTRARRHEVLAAAAAYVAVLVVFLGNVNPGPGQNIAD</sequence>
<keyword evidence="2" id="KW-0472">Membrane</keyword>
<dbReference type="GeneID" id="54298175"/>
<reference evidence="4" key="1">
    <citation type="journal article" date="2020" name="Stud. Mycol.">
        <title>101 Dothideomycetes genomes: a test case for predicting lifestyles and emergence of pathogens.</title>
        <authorList>
            <person name="Haridas S."/>
            <person name="Albert R."/>
            <person name="Binder M."/>
            <person name="Bloem J."/>
            <person name="Labutti K."/>
            <person name="Salamov A."/>
            <person name="Andreopoulos B."/>
            <person name="Baker S."/>
            <person name="Barry K."/>
            <person name="Bills G."/>
            <person name="Bluhm B."/>
            <person name="Cannon C."/>
            <person name="Castanera R."/>
            <person name="Culley D."/>
            <person name="Daum C."/>
            <person name="Ezra D."/>
            <person name="Gonzalez J."/>
            <person name="Henrissat B."/>
            <person name="Kuo A."/>
            <person name="Liang C."/>
            <person name="Lipzen A."/>
            <person name="Lutzoni F."/>
            <person name="Magnuson J."/>
            <person name="Mondo S."/>
            <person name="Nolan M."/>
            <person name="Ohm R."/>
            <person name="Pangilinan J."/>
            <person name="Park H.-J."/>
            <person name="Ramirez L."/>
            <person name="Alfaro M."/>
            <person name="Sun H."/>
            <person name="Tritt A."/>
            <person name="Yoshinaga Y."/>
            <person name="Zwiers L.-H."/>
            <person name="Turgeon B."/>
            <person name="Goodwin S."/>
            <person name="Spatafora J."/>
            <person name="Crous P."/>
            <person name="Grigoriev I."/>
        </authorList>
    </citation>
    <scope>NUCLEOTIDE SEQUENCE</scope>
    <source>
        <strain evidence="4">CBS 121167</strain>
    </source>
</reference>
<dbReference type="RefSeq" id="XP_033396186.1">
    <property type="nucleotide sequence ID" value="XM_033540679.1"/>
</dbReference>
<dbReference type="PANTHER" id="PTHR34502:SF3">
    <property type="entry name" value="DUF6594 DOMAIN-CONTAINING PROTEIN"/>
    <property type="match status" value="1"/>
</dbReference>
<keyword evidence="2" id="KW-0812">Transmembrane</keyword>
<feature type="compositionally biased region" description="Polar residues" evidence="1">
    <location>
        <begin position="22"/>
        <end position="36"/>
    </location>
</feature>
<evidence type="ECO:0000313" key="4">
    <source>
        <dbReference type="EMBL" id="KAF2140473.1"/>
    </source>
</evidence>
<keyword evidence="5" id="KW-1185">Reference proteome</keyword>
<evidence type="ECO:0000259" key="3">
    <source>
        <dbReference type="Pfam" id="PF20237"/>
    </source>
</evidence>